<evidence type="ECO:0000313" key="4">
    <source>
        <dbReference type="Proteomes" id="UP000584824"/>
    </source>
</evidence>
<keyword evidence="4" id="KW-1185">Reference proteome</keyword>
<feature type="signal peptide" evidence="1">
    <location>
        <begin position="1"/>
        <end position="30"/>
    </location>
</feature>
<evidence type="ECO:0000256" key="1">
    <source>
        <dbReference type="SAM" id="SignalP"/>
    </source>
</evidence>
<feature type="chain" id="PRO_5030760039" description="Rhamnogalacturonase A/B/Epimerase-like pectate lyase domain-containing protein" evidence="1">
    <location>
        <begin position="31"/>
        <end position="639"/>
    </location>
</feature>
<dbReference type="SUPFAM" id="SSF51126">
    <property type="entry name" value="Pectin lyase-like"/>
    <property type="match status" value="1"/>
</dbReference>
<dbReference type="InterPro" id="IPR012334">
    <property type="entry name" value="Pectin_lyas_fold"/>
</dbReference>
<organism evidence="3 4">
    <name type="scientific">Allorhizobium borbori</name>
    <dbReference type="NCBI Taxonomy" id="485907"/>
    <lineage>
        <taxon>Bacteria</taxon>
        <taxon>Pseudomonadati</taxon>
        <taxon>Pseudomonadota</taxon>
        <taxon>Alphaproteobacteria</taxon>
        <taxon>Hyphomicrobiales</taxon>
        <taxon>Rhizobiaceae</taxon>
        <taxon>Rhizobium/Agrobacterium group</taxon>
        <taxon>Allorhizobium</taxon>
    </lineage>
</organism>
<comment type="caution">
    <text evidence="3">The sequence shown here is derived from an EMBL/GenBank/DDBJ whole genome shotgun (WGS) entry which is preliminary data.</text>
</comment>
<dbReference type="AlphaFoldDB" id="A0A7W6K682"/>
<dbReference type="Pfam" id="PF12708">
    <property type="entry name" value="Pect-lyase_RHGA_epim"/>
    <property type="match status" value="1"/>
</dbReference>
<dbReference type="InterPro" id="IPR024535">
    <property type="entry name" value="RHGA/B-epi-like_pectate_lyase"/>
</dbReference>
<sequence length="639" mass="67704">MGEISSYKRRIFLKLLGLSATLPVGTATLAAGNTATTAAPTIDASPSTSEDAKNWAQAVKWYNVREFGAVGGQLGDGGSINAAIAYTHNNRGKLQLGSAEYLVDETIVIPKEITIAGNGKNLTKLKATPAAVAAHKNILETQHFTENTGRNGALVDQDRMTWGISLRGFSIDGGWNHDFQTATTNPLTGRGISIYGRRYEAKDIGVYNCSGIGFYTECGGLASPSAGWYDDYRNNQDTVLEDIDIQRTAYEGFISFGPGDTYINRITVGLVGDTNAVGTPIKSLVFPGDYISGFVLSVIDSTGASGTHEIGVIHTHTCWNGWNFRALGGLTLVRLKAENLIAEGGLGSVYLQRGVYAQISKINTRNNNVLAATDSTAFADVRLSSSIEINIGSIEGRRKNAHVQGQNPALTGVRIDQDKVQIGEIKYEGNGQPGHAVTIEAGRKHVNIGSIYASNCRGPAQDGEASASLLSKPTSTDITVGNLMSVASDYGWRNASTGRVAVLSGHAEVSNAFGSNVAGVKLDAVPAENYIRTSRLTSSSLSGATLKPDCNTIITARNAGLNVSVVGEAQTVSIPHGMWRTPDHQREVSLNILYDGDIPDVPPASQPVGADCTKVTFVVTQSRKSAHSSDIGTVLNLKI</sequence>
<dbReference type="RefSeq" id="WP_183795935.1">
    <property type="nucleotide sequence ID" value="NZ_JACIDU010000041.1"/>
</dbReference>
<dbReference type="EMBL" id="JACIDU010000041">
    <property type="protein sequence ID" value="MBB4105973.1"/>
    <property type="molecule type" value="Genomic_DNA"/>
</dbReference>
<name>A0A7W6K682_9HYPH</name>
<reference evidence="3 4" key="1">
    <citation type="submission" date="2020-08" db="EMBL/GenBank/DDBJ databases">
        <title>Genomic Encyclopedia of Type Strains, Phase IV (KMG-IV): sequencing the most valuable type-strain genomes for metagenomic binning, comparative biology and taxonomic classification.</title>
        <authorList>
            <person name="Goeker M."/>
        </authorList>
    </citation>
    <scope>NUCLEOTIDE SEQUENCE [LARGE SCALE GENOMIC DNA]</scope>
    <source>
        <strain evidence="3 4">DSM 26385</strain>
    </source>
</reference>
<accession>A0A7W6K682</accession>
<evidence type="ECO:0000313" key="3">
    <source>
        <dbReference type="EMBL" id="MBB4105973.1"/>
    </source>
</evidence>
<evidence type="ECO:0000259" key="2">
    <source>
        <dbReference type="Pfam" id="PF12708"/>
    </source>
</evidence>
<gene>
    <name evidence="3" type="ORF">GGQ66_004561</name>
</gene>
<protein>
    <recommendedName>
        <fullName evidence="2">Rhamnogalacturonase A/B/Epimerase-like pectate lyase domain-containing protein</fullName>
    </recommendedName>
</protein>
<dbReference type="Gene3D" id="2.160.20.10">
    <property type="entry name" value="Single-stranded right-handed beta-helix, Pectin lyase-like"/>
    <property type="match status" value="1"/>
</dbReference>
<proteinExistence type="predicted"/>
<keyword evidence="1" id="KW-0732">Signal</keyword>
<feature type="domain" description="Rhamnogalacturonase A/B/Epimerase-like pectate lyase" evidence="2">
    <location>
        <begin position="61"/>
        <end position="165"/>
    </location>
</feature>
<dbReference type="InterPro" id="IPR011050">
    <property type="entry name" value="Pectin_lyase_fold/virulence"/>
</dbReference>
<dbReference type="Proteomes" id="UP000584824">
    <property type="component" value="Unassembled WGS sequence"/>
</dbReference>